<dbReference type="RefSeq" id="WP_133057679.1">
    <property type="nucleotide sequence ID" value="NZ_FWFO01000004.1"/>
</dbReference>
<evidence type="ECO:0000313" key="1">
    <source>
        <dbReference type="EMBL" id="SLN67363.1"/>
    </source>
</evidence>
<sequence>MRFLLTFLCFGTPALGWHATQGDVCTLSHDTEEAQIFLTHDPSKPLYTLTVTLKAHTWATSPWFAMRFDGSDPIEIATARHALSKDRFDLTAADTGFGNVLDGLEFNDTAMAFTQTQTVYFPLKGAAPEVRKFRNCAGAALS</sequence>
<dbReference type="AlphaFoldDB" id="A0A1Y5TQH8"/>
<dbReference type="OrthoDB" id="7679320at2"/>
<reference evidence="1 2" key="1">
    <citation type="submission" date="2017-03" db="EMBL/GenBank/DDBJ databases">
        <authorList>
            <person name="Afonso C.L."/>
            <person name="Miller P.J."/>
            <person name="Scott M.A."/>
            <person name="Spackman E."/>
            <person name="Goraichik I."/>
            <person name="Dimitrov K.M."/>
            <person name="Suarez D.L."/>
            <person name="Swayne D.E."/>
        </authorList>
    </citation>
    <scope>NUCLEOTIDE SEQUENCE [LARGE SCALE GENOMIC DNA]</scope>
    <source>
        <strain evidence="1 2">CECT 7639</strain>
    </source>
</reference>
<evidence type="ECO:0000313" key="2">
    <source>
        <dbReference type="Proteomes" id="UP000193077"/>
    </source>
</evidence>
<dbReference type="EMBL" id="FWFO01000004">
    <property type="protein sequence ID" value="SLN67363.1"/>
    <property type="molecule type" value="Genomic_DNA"/>
</dbReference>
<keyword evidence="2" id="KW-1185">Reference proteome</keyword>
<organism evidence="1 2">
    <name type="scientific">Falsiruegeria litorea R37</name>
    <dbReference type="NCBI Taxonomy" id="1200284"/>
    <lineage>
        <taxon>Bacteria</taxon>
        <taxon>Pseudomonadati</taxon>
        <taxon>Pseudomonadota</taxon>
        <taxon>Alphaproteobacteria</taxon>
        <taxon>Rhodobacterales</taxon>
        <taxon>Roseobacteraceae</taxon>
        <taxon>Falsiruegeria</taxon>
    </lineage>
</organism>
<accession>A0A1Y5TQH8</accession>
<proteinExistence type="predicted"/>
<gene>
    <name evidence="1" type="ORF">TRL7639_03877</name>
</gene>
<dbReference type="Proteomes" id="UP000193077">
    <property type="component" value="Unassembled WGS sequence"/>
</dbReference>
<protein>
    <submittedName>
        <fullName evidence="1">Uncharacterized protein</fullName>
    </submittedName>
</protein>
<name>A0A1Y5TQH8_9RHOB</name>